<dbReference type="Pfam" id="PF00501">
    <property type="entry name" value="AMP-binding"/>
    <property type="match status" value="1"/>
</dbReference>
<keyword evidence="1" id="KW-0596">Phosphopantetheine</keyword>
<dbReference type="Gene3D" id="3.40.50.12780">
    <property type="entry name" value="N-terminal domain of ligase-like"/>
    <property type="match status" value="1"/>
</dbReference>
<dbReference type="Gene3D" id="3.40.50.720">
    <property type="entry name" value="NAD(P)-binding Rossmann-like Domain"/>
    <property type="match status" value="1"/>
</dbReference>
<dbReference type="Pfam" id="PF00550">
    <property type="entry name" value="PP-binding"/>
    <property type="match status" value="1"/>
</dbReference>
<dbReference type="InterPro" id="IPR042099">
    <property type="entry name" value="ANL_N_sf"/>
</dbReference>
<comment type="caution">
    <text evidence="4">The sequence shown here is derived from an EMBL/GenBank/DDBJ whole genome shotgun (WGS) entry which is preliminary data.</text>
</comment>
<dbReference type="Gene3D" id="1.10.1200.10">
    <property type="entry name" value="ACP-like"/>
    <property type="match status" value="1"/>
</dbReference>
<dbReference type="SUPFAM" id="SSF51735">
    <property type="entry name" value="NAD(P)-binding Rossmann-fold domains"/>
    <property type="match status" value="1"/>
</dbReference>
<accession>A0ABR2VA83</accession>
<sequence length="1096" mass="120543">MDPGGLNYFTCTLGQCALWKQQQPKNTRKSFDTVLELIDEQAREYPDSAALGFADFHADDNQHRPSFVTFRELRKLSQAAAKILAQDLRLEDCSSTTSIGLLCKSSFDFVLTWLGLMRLGNIVFLLAPQLEAAAIKHLCVDSDVRTIFLGKDQEHKSPQEIEGLSFRCIPDYWHTDIDSITGTPLSALISDIAYLRHTSGTSSGLPKPIVQKHWGAVGVLPCLTNNRDVATFTTTPLYHGGLADCFRAWTSGAMIWFFPEGVVPVTETNVTKAVQFARERSPDVVRVAYFTSVPYVLQSLAGNPEGLQLLQTMELVGVGGAALAPSVGDQLVDEGVKLVSRMGSAECGFLMSSHRDYATDKEWQYLRPVIDGSLISFEPRDDGLFELVAKPGWPLRARQNREDGSYATSDLFQPHDQIPNAWRYNSRSDAQITLANGKKFDPAPLEGAVVASTKQLEDIFVFGTGRDFAGALLFPASQDLSESEVLEAAWPVIERVNRESQSHARLARTALMVVPKLGGGSSLEKSSKGTIMRRQAEEKYADLIEAAYSLRKGGQSTFSALDDDELCAVIAEKFSDVLGRDVSPSEDLFRQGVDSIACIQIRKLIEACLLPPGSGPLALNAIYEHGTIQNLSLYIKGLRQGKEGTQAQENGHTDDSDLSLMVELVRTHGNFTSASISPTKTKEQRHTVILTGATGALGAHVLGCLRKDSGVHKIYCLVRARTPPDAHERVAKGLCRRGMRRLDESSSYPNFDNKVVCLPCDLFDKNLGLPDEVRRRISQESTLIIHAAWAVNFSLRLNSFEDQLQGLHHLLRFSLSSGSQFSFISSTASVSASPAANIAESCSSNPLDASPLGYSRSKWVAEQICAAADQHCIKARRGKETPEHPRVSVIRIGQLCGNRAGIWNASEAYPLMLSTAKITGCLPDLQDSSLSWLPVDQAAQAVLEIASKFGKSEQELLDLDTTDPMNSPTLPVYHVLNPHKLPKWRDMLQWLQDSDHMATFEVVTPSSWMDRLEEALGGKAAGHDSQKLLGFWQHVYGGQSRYDSGNDQVSRKPAVFEISCASHVSKTMAEVQPLDRDQVLQMWKWICENVGKGTEA</sequence>
<dbReference type="Pfam" id="PF23562">
    <property type="entry name" value="AMP-binding_C_3"/>
    <property type="match status" value="1"/>
</dbReference>
<evidence type="ECO:0000313" key="4">
    <source>
        <dbReference type="EMBL" id="KAK9423820.1"/>
    </source>
</evidence>
<dbReference type="PANTHER" id="PTHR43439:SF2">
    <property type="entry name" value="ENZYME, PUTATIVE (JCVI)-RELATED"/>
    <property type="match status" value="1"/>
</dbReference>
<reference evidence="4 5" key="1">
    <citation type="journal article" date="2024" name="J. Plant Pathol.">
        <title>Sequence and assembly of the genome of Seiridium unicorne, isolate CBS 538.82, causal agent of cypress canker disease.</title>
        <authorList>
            <person name="Scali E."/>
            <person name="Rocca G.D."/>
            <person name="Danti R."/>
            <person name="Garbelotto M."/>
            <person name="Barberini S."/>
            <person name="Baroncelli R."/>
            <person name="Emiliani G."/>
        </authorList>
    </citation>
    <scope>NUCLEOTIDE SEQUENCE [LARGE SCALE GENOMIC DNA]</scope>
    <source>
        <strain evidence="4 5">BM-138-508</strain>
    </source>
</reference>
<protein>
    <recommendedName>
        <fullName evidence="3">Carrier domain-containing protein</fullName>
    </recommendedName>
</protein>
<feature type="domain" description="Carrier" evidence="3">
    <location>
        <begin position="561"/>
        <end position="639"/>
    </location>
</feature>
<evidence type="ECO:0000256" key="2">
    <source>
        <dbReference type="ARBA" id="ARBA00022553"/>
    </source>
</evidence>
<dbReference type="InterPro" id="IPR036736">
    <property type="entry name" value="ACP-like_sf"/>
</dbReference>
<dbReference type="PROSITE" id="PS50075">
    <property type="entry name" value="CARRIER"/>
    <property type="match status" value="1"/>
</dbReference>
<keyword evidence="5" id="KW-1185">Reference proteome</keyword>
<evidence type="ECO:0000256" key="1">
    <source>
        <dbReference type="ARBA" id="ARBA00022450"/>
    </source>
</evidence>
<gene>
    <name evidence="4" type="ORF">SUNI508_03836</name>
</gene>
<name>A0ABR2VA83_9PEZI</name>
<dbReference type="InterPro" id="IPR051414">
    <property type="entry name" value="Adenylate-forming_Reductase"/>
</dbReference>
<dbReference type="SMART" id="SM00823">
    <property type="entry name" value="PKS_PP"/>
    <property type="match status" value="1"/>
</dbReference>
<dbReference type="InterPro" id="IPR013120">
    <property type="entry name" value="FAR_NAD-bd"/>
</dbReference>
<dbReference type="EMBL" id="JARVKF010000057">
    <property type="protein sequence ID" value="KAK9423820.1"/>
    <property type="molecule type" value="Genomic_DNA"/>
</dbReference>
<evidence type="ECO:0000259" key="3">
    <source>
        <dbReference type="PROSITE" id="PS50075"/>
    </source>
</evidence>
<keyword evidence="2" id="KW-0597">Phosphoprotein</keyword>
<dbReference type="InterPro" id="IPR036291">
    <property type="entry name" value="NAD(P)-bd_dom_sf"/>
</dbReference>
<dbReference type="Pfam" id="PF07993">
    <property type="entry name" value="NAD_binding_4"/>
    <property type="match status" value="1"/>
</dbReference>
<dbReference type="InterPro" id="IPR009081">
    <property type="entry name" value="PP-bd_ACP"/>
</dbReference>
<dbReference type="SUPFAM" id="SSF47336">
    <property type="entry name" value="ACP-like"/>
    <property type="match status" value="1"/>
</dbReference>
<dbReference type="PANTHER" id="PTHR43439">
    <property type="entry name" value="PHENYLACETATE-COENZYME A LIGASE"/>
    <property type="match status" value="1"/>
</dbReference>
<dbReference type="InterPro" id="IPR000873">
    <property type="entry name" value="AMP-dep_synth/lig_dom"/>
</dbReference>
<dbReference type="Proteomes" id="UP001408356">
    <property type="component" value="Unassembled WGS sequence"/>
</dbReference>
<organism evidence="4 5">
    <name type="scientific">Seiridium unicorne</name>
    <dbReference type="NCBI Taxonomy" id="138068"/>
    <lineage>
        <taxon>Eukaryota</taxon>
        <taxon>Fungi</taxon>
        <taxon>Dikarya</taxon>
        <taxon>Ascomycota</taxon>
        <taxon>Pezizomycotina</taxon>
        <taxon>Sordariomycetes</taxon>
        <taxon>Xylariomycetidae</taxon>
        <taxon>Amphisphaeriales</taxon>
        <taxon>Sporocadaceae</taxon>
        <taxon>Seiridium</taxon>
    </lineage>
</organism>
<dbReference type="InterPro" id="IPR020806">
    <property type="entry name" value="PKS_PP-bd"/>
</dbReference>
<dbReference type="SUPFAM" id="SSF56801">
    <property type="entry name" value="Acetyl-CoA synthetase-like"/>
    <property type="match status" value="1"/>
</dbReference>
<proteinExistence type="predicted"/>
<evidence type="ECO:0000313" key="5">
    <source>
        <dbReference type="Proteomes" id="UP001408356"/>
    </source>
</evidence>